<evidence type="ECO:0000259" key="4">
    <source>
        <dbReference type="PROSITE" id="PS50949"/>
    </source>
</evidence>
<dbReference type="PANTHER" id="PTHR43537">
    <property type="entry name" value="TRANSCRIPTIONAL REGULATOR, GNTR FAMILY"/>
    <property type="match status" value="1"/>
</dbReference>
<evidence type="ECO:0000256" key="3">
    <source>
        <dbReference type="ARBA" id="ARBA00023163"/>
    </source>
</evidence>
<dbReference type="InterPro" id="IPR011711">
    <property type="entry name" value="GntR_C"/>
</dbReference>
<dbReference type="SUPFAM" id="SSF46785">
    <property type="entry name" value="Winged helix' DNA-binding domain"/>
    <property type="match status" value="1"/>
</dbReference>
<dbReference type="Gene3D" id="1.20.120.530">
    <property type="entry name" value="GntR ligand-binding domain-like"/>
    <property type="match status" value="1"/>
</dbReference>
<dbReference type="InterPro" id="IPR036388">
    <property type="entry name" value="WH-like_DNA-bd_sf"/>
</dbReference>
<dbReference type="GO" id="GO:0003677">
    <property type="term" value="F:DNA binding"/>
    <property type="evidence" value="ECO:0007669"/>
    <property type="project" value="UniProtKB-KW"/>
</dbReference>
<evidence type="ECO:0000313" key="5">
    <source>
        <dbReference type="EMBL" id="SHK75806.1"/>
    </source>
</evidence>
<dbReference type="SMART" id="SM00895">
    <property type="entry name" value="FCD"/>
    <property type="match status" value="1"/>
</dbReference>
<accession>A0A1M6V3C0</accession>
<name>A0A1M6V3C0_PSETH</name>
<evidence type="ECO:0000313" key="6">
    <source>
        <dbReference type="Proteomes" id="UP000184363"/>
    </source>
</evidence>
<dbReference type="Pfam" id="PF00392">
    <property type="entry name" value="GntR"/>
    <property type="match status" value="1"/>
</dbReference>
<keyword evidence="3" id="KW-0804">Transcription</keyword>
<dbReference type="EMBL" id="FRAP01000011">
    <property type="protein sequence ID" value="SHK75806.1"/>
    <property type="molecule type" value="Genomic_DNA"/>
</dbReference>
<keyword evidence="6" id="KW-1185">Reference proteome</keyword>
<dbReference type="InterPro" id="IPR008920">
    <property type="entry name" value="TF_FadR/GntR_C"/>
</dbReference>
<dbReference type="Pfam" id="PF07729">
    <property type="entry name" value="FCD"/>
    <property type="match status" value="1"/>
</dbReference>
<keyword evidence="1" id="KW-0805">Transcription regulation</keyword>
<protein>
    <submittedName>
        <fullName evidence="5">DNA-binding transcriptional regulator, GntR family</fullName>
    </submittedName>
</protein>
<dbReference type="InterPro" id="IPR000524">
    <property type="entry name" value="Tscrpt_reg_HTH_GntR"/>
</dbReference>
<dbReference type="STRING" id="1848.SAMN05443637_111164"/>
<dbReference type="InterPro" id="IPR036390">
    <property type="entry name" value="WH_DNA-bd_sf"/>
</dbReference>
<dbReference type="AlphaFoldDB" id="A0A1M6V3C0"/>
<dbReference type="PANTHER" id="PTHR43537:SF5">
    <property type="entry name" value="UXU OPERON TRANSCRIPTIONAL REGULATOR"/>
    <property type="match status" value="1"/>
</dbReference>
<dbReference type="OrthoDB" id="8680240at2"/>
<proteinExistence type="predicted"/>
<organism evidence="5 6">
    <name type="scientific">Pseudonocardia thermophila</name>
    <dbReference type="NCBI Taxonomy" id="1848"/>
    <lineage>
        <taxon>Bacteria</taxon>
        <taxon>Bacillati</taxon>
        <taxon>Actinomycetota</taxon>
        <taxon>Actinomycetes</taxon>
        <taxon>Pseudonocardiales</taxon>
        <taxon>Pseudonocardiaceae</taxon>
        <taxon>Pseudonocardia</taxon>
    </lineage>
</organism>
<gene>
    <name evidence="5" type="ORF">SAMN05443637_111164</name>
</gene>
<evidence type="ECO:0000256" key="1">
    <source>
        <dbReference type="ARBA" id="ARBA00023015"/>
    </source>
</evidence>
<sequence>MTRSGVPTRAERVYSALRADILAGRLRPGDRLPFTELSAQYGASMGVVREALTRLAAEGLVEAQPQYGFRVTPVSAEDLRDLTEARCAIETLVLRQAFAHGGVEWETRVVATHHRLQRTPQMAPDDPERLSDEWLAAHRAFHTALLDGCPNRRLRAVAASLHDAAELYRSWSVSLTQERRDIPGEHRALLDAVVAGDADAGVAALTAHIQRTTATLIAGAELSDAAPA</sequence>
<dbReference type="Proteomes" id="UP000184363">
    <property type="component" value="Unassembled WGS sequence"/>
</dbReference>
<feature type="domain" description="HTH gntR-type" evidence="4">
    <location>
        <begin position="7"/>
        <end position="74"/>
    </location>
</feature>
<dbReference type="GO" id="GO:0003700">
    <property type="term" value="F:DNA-binding transcription factor activity"/>
    <property type="evidence" value="ECO:0007669"/>
    <property type="project" value="InterPro"/>
</dbReference>
<dbReference type="CDD" id="cd07377">
    <property type="entry name" value="WHTH_GntR"/>
    <property type="match status" value="1"/>
</dbReference>
<dbReference type="PROSITE" id="PS50949">
    <property type="entry name" value="HTH_GNTR"/>
    <property type="match status" value="1"/>
</dbReference>
<reference evidence="5 6" key="1">
    <citation type="submission" date="2016-11" db="EMBL/GenBank/DDBJ databases">
        <authorList>
            <person name="Jaros S."/>
            <person name="Januszkiewicz K."/>
            <person name="Wedrychowicz H."/>
        </authorList>
    </citation>
    <scope>NUCLEOTIDE SEQUENCE [LARGE SCALE GENOMIC DNA]</scope>
    <source>
        <strain evidence="5 6">DSM 43832</strain>
    </source>
</reference>
<keyword evidence="2 5" id="KW-0238">DNA-binding</keyword>
<dbReference type="Gene3D" id="1.10.10.10">
    <property type="entry name" value="Winged helix-like DNA-binding domain superfamily/Winged helix DNA-binding domain"/>
    <property type="match status" value="1"/>
</dbReference>
<dbReference type="SUPFAM" id="SSF48008">
    <property type="entry name" value="GntR ligand-binding domain-like"/>
    <property type="match status" value="1"/>
</dbReference>
<evidence type="ECO:0000256" key="2">
    <source>
        <dbReference type="ARBA" id="ARBA00023125"/>
    </source>
</evidence>
<dbReference type="SMART" id="SM00345">
    <property type="entry name" value="HTH_GNTR"/>
    <property type="match status" value="1"/>
</dbReference>